<organism evidence="1 2">
    <name type="scientific">Bacillus cereus (strain ATCC 14579 / DSM 31 / CCUG 7414 / JCM 2152 / NBRC 15305 / NCIMB 9373 / NCTC 2599 / NRRL B-3711)</name>
    <dbReference type="NCBI Taxonomy" id="226900"/>
    <lineage>
        <taxon>Bacteria</taxon>
        <taxon>Bacillati</taxon>
        <taxon>Bacillota</taxon>
        <taxon>Bacilli</taxon>
        <taxon>Bacillales</taxon>
        <taxon>Bacillaceae</taxon>
        <taxon>Bacillus</taxon>
        <taxon>Bacillus cereus group</taxon>
    </lineage>
</organism>
<name>Q814E2_BACCR</name>
<sequence length="355" mass="39843">MAETKTKVSPQQRAQLFAQQTRQNFQMLPTKSVTSELSSVEFELPKTRLLSRILLNVQAVATLKSNAGTIEKDALSPYGILRRVTLDFNNGFTPFITSGRDLFMYNVLRQRPEVLYPGANTQSMVYVENKSSTGGTDAKINFTIPIPVSLNERDPVGLFLLQNAETNVKLSVDVDELKKAFKLNVTNNDRVDFKSMKITPMLETFTIPPMPEAFPDISVLKIVHSKADLFSGGGQNIVKLNVGTIYRKLIFYIEDADGNPMAPEDFNGNIELVFNQADTPYNIDPLALTHLNHMQLGYPLPKGMYVFDFSNQGITNLGGSRDYIDTERLTEFWVRFGSQKPGRITVVSETLSRLR</sequence>
<dbReference type="OrthoDB" id="9972754at2"/>
<keyword evidence="2" id="KW-1185">Reference proteome</keyword>
<reference evidence="1 2" key="1">
    <citation type="journal article" date="2003" name="Nature">
        <title>Genome sequence of Bacillus cereus and comparative analysis with Bacillus anthracis.</title>
        <authorList>
            <person name="Ivanova N."/>
            <person name="Sorokin A."/>
            <person name="Anderson I."/>
            <person name="Galleron N."/>
            <person name="Candelon B."/>
            <person name="Kapatral V."/>
            <person name="Bhattacharyya A."/>
            <person name="Reznik G."/>
            <person name="Mikhailova N."/>
            <person name="Lapidus A."/>
            <person name="Chu L."/>
            <person name="Mazur M."/>
            <person name="Goltsman E."/>
            <person name="Larsen N."/>
            <person name="D'Souza M."/>
            <person name="Walunas T."/>
            <person name="Grechkin Y."/>
            <person name="Pusch G."/>
            <person name="Haselkorn R."/>
            <person name="Fonstein M."/>
            <person name="Ehrlich S.D."/>
            <person name="Overbeek R."/>
            <person name="Kyrpides N."/>
        </authorList>
    </citation>
    <scope>NUCLEOTIDE SEQUENCE [LARGE SCALE GENOMIC DNA]</scope>
    <source>
        <strain evidence="2">ATCC 14579 / DSM 31 / CCUG 7414 / JCM 2152 / NBRC 15305 / NCIMB 9373 / NCTC 2599 / NRRL B-3711</strain>
    </source>
</reference>
<dbReference type="AlphaFoldDB" id="Q814E2"/>
<dbReference type="RefSeq" id="WP_000852326.1">
    <property type="nucleotide sequence ID" value="NC_004721.2"/>
</dbReference>
<proteinExistence type="predicted"/>
<dbReference type="KEGG" id="bce:BCp0010"/>
<geneLocation type="plasmid" evidence="1 2">
    <name>pBClin15</name>
</geneLocation>
<dbReference type="Gene3D" id="2.70.9.30">
    <property type="entry name" value="Viral coat protein p3"/>
    <property type="match status" value="1"/>
</dbReference>
<gene>
    <name evidence="1" type="ordered locus">BC_p0010</name>
</gene>
<dbReference type="PATRIC" id="fig|226900.8.peg.12"/>
<dbReference type="EMBL" id="AE016878">
    <property type="protein sequence ID" value="AAP12354.1"/>
    <property type="molecule type" value="Genomic_DNA"/>
</dbReference>
<dbReference type="HOGENOM" id="CLU_777692_0_0_9"/>
<protein>
    <submittedName>
        <fullName evidence="1">Hypothetical cytosolic protein</fullName>
    </submittedName>
</protein>
<evidence type="ECO:0000313" key="2">
    <source>
        <dbReference type="Proteomes" id="UP000001417"/>
    </source>
</evidence>
<dbReference type="GeneID" id="99621797"/>
<dbReference type="InterPro" id="IPR016115">
    <property type="entry name" value="Phage_PRD1_P3_N"/>
</dbReference>
<accession>Q814E2</accession>
<keyword evidence="1" id="KW-0614">Plasmid</keyword>
<evidence type="ECO:0000313" key="1">
    <source>
        <dbReference type="EMBL" id="AAP12354.1"/>
    </source>
</evidence>
<dbReference type="Proteomes" id="UP000001417">
    <property type="component" value="Plasmid pBClin15"/>
</dbReference>